<keyword evidence="3" id="KW-1185">Reference proteome</keyword>
<dbReference type="Pfam" id="PF13585">
    <property type="entry name" value="CHU_C"/>
    <property type="match status" value="1"/>
</dbReference>
<accession>A0A1M4T8C1</accession>
<name>A0A1M4T8C1_9BACE</name>
<dbReference type="OrthoDB" id="1123245at2"/>
<dbReference type="CDD" id="cd00146">
    <property type="entry name" value="PKD"/>
    <property type="match status" value="1"/>
</dbReference>
<protein>
    <submittedName>
        <fullName evidence="2">Gliding motility-associated C-terminal domain-containing protein</fullName>
    </submittedName>
</protein>
<dbReference type="PROSITE" id="PS50093">
    <property type="entry name" value="PKD"/>
    <property type="match status" value="1"/>
</dbReference>
<dbReference type="AlphaFoldDB" id="A0A1M4T8C1"/>
<dbReference type="Pfam" id="PF00801">
    <property type="entry name" value="PKD"/>
    <property type="match status" value="1"/>
</dbReference>
<dbReference type="InterPro" id="IPR013783">
    <property type="entry name" value="Ig-like_fold"/>
</dbReference>
<gene>
    <name evidence="2" type="ORF">SAMN05444405_101306</name>
</gene>
<dbReference type="RefSeq" id="WP_083547533.1">
    <property type="nucleotide sequence ID" value="NZ_FQTV01000001.1"/>
</dbReference>
<dbReference type="InterPro" id="IPR026341">
    <property type="entry name" value="T9SS_type_B"/>
</dbReference>
<dbReference type="NCBIfam" id="TIGR04131">
    <property type="entry name" value="Bac_Flav_CTERM"/>
    <property type="match status" value="1"/>
</dbReference>
<sequence length="250" mass="27422">MNSEHSKKKDTLAANKLYMVLLCFSLSLFLLPLNGQAQEIKASPVAKQLSENGTATDGETIEPGGQFTGSAPMEVEFTSNVADASSTLRYEWKFSDKTDFSSTLLSRYDEVVTYTFTTSGTYYIKLYITDTASSVTYESDAFTVIISESELKVPNAFSPNGDGVNDVFKVKHKSLVKFNAVVFNRWGQELYKWNNPEEGWDGTSHGKAVKDGVYFIVVNALGSDGIKYNHKGDINILRGFGSGTTGTTGE</sequence>
<evidence type="ECO:0000313" key="2">
    <source>
        <dbReference type="EMBL" id="SHE40660.1"/>
    </source>
</evidence>
<dbReference type="Gene3D" id="2.60.40.10">
    <property type="entry name" value="Immunoglobulins"/>
    <property type="match status" value="1"/>
</dbReference>
<proteinExistence type="predicted"/>
<dbReference type="InterPro" id="IPR000601">
    <property type="entry name" value="PKD_dom"/>
</dbReference>
<evidence type="ECO:0000259" key="1">
    <source>
        <dbReference type="PROSITE" id="PS50093"/>
    </source>
</evidence>
<reference evidence="2 3" key="1">
    <citation type="submission" date="2016-11" db="EMBL/GenBank/DDBJ databases">
        <authorList>
            <person name="Jaros S."/>
            <person name="Januszkiewicz K."/>
            <person name="Wedrychowicz H."/>
        </authorList>
    </citation>
    <scope>NUCLEOTIDE SEQUENCE [LARGE SCALE GENOMIC DNA]</scope>
    <source>
        <strain evidence="2 3">DSM 26991</strain>
    </source>
</reference>
<dbReference type="Proteomes" id="UP000184509">
    <property type="component" value="Unassembled WGS sequence"/>
</dbReference>
<organism evidence="2 3">
    <name type="scientific">Bacteroides luti</name>
    <dbReference type="NCBI Taxonomy" id="1297750"/>
    <lineage>
        <taxon>Bacteria</taxon>
        <taxon>Pseudomonadati</taxon>
        <taxon>Bacteroidota</taxon>
        <taxon>Bacteroidia</taxon>
        <taxon>Bacteroidales</taxon>
        <taxon>Bacteroidaceae</taxon>
        <taxon>Bacteroides</taxon>
    </lineage>
</organism>
<feature type="domain" description="PKD" evidence="1">
    <location>
        <begin position="68"/>
        <end position="151"/>
    </location>
</feature>
<evidence type="ECO:0000313" key="3">
    <source>
        <dbReference type="Proteomes" id="UP000184509"/>
    </source>
</evidence>
<dbReference type="EMBL" id="FQTV01000001">
    <property type="protein sequence ID" value="SHE40660.1"/>
    <property type="molecule type" value="Genomic_DNA"/>
</dbReference>
<dbReference type="InterPro" id="IPR035986">
    <property type="entry name" value="PKD_dom_sf"/>
</dbReference>
<dbReference type="STRING" id="1297750.SAMN05444405_101306"/>
<dbReference type="SUPFAM" id="SSF49299">
    <property type="entry name" value="PKD domain"/>
    <property type="match status" value="1"/>
</dbReference>